<organism evidence="1">
    <name type="scientific">Cellulosimicrobium sp. ES-005</name>
    <dbReference type="NCBI Taxonomy" id="3163031"/>
    <lineage>
        <taxon>Bacteria</taxon>
        <taxon>Bacillati</taxon>
        <taxon>Actinomycetota</taxon>
        <taxon>Actinomycetes</taxon>
        <taxon>Micrococcales</taxon>
        <taxon>Promicromonosporaceae</taxon>
        <taxon>Cellulosimicrobium</taxon>
    </lineage>
</organism>
<dbReference type="EMBL" id="CP159290">
    <property type="protein sequence ID" value="XCH29352.1"/>
    <property type="molecule type" value="Genomic_DNA"/>
</dbReference>
<dbReference type="RefSeq" id="WP_353707650.1">
    <property type="nucleotide sequence ID" value="NZ_CP159290.1"/>
</dbReference>
<sequence>MKTILRRLRAALTRHPFSAASVDAFLADGRGTVDDPCVYPYDVELAEPIGSTMTPAERDAIEGDLLALARAAGVYVDPAGDLALIEAYANGEVA</sequence>
<protein>
    <submittedName>
        <fullName evidence="1">Uncharacterized protein</fullName>
    </submittedName>
</protein>
<accession>A0AAU8FXJ8</accession>
<reference evidence="1" key="1">
    <citation type="submission" date="2024-06" db="EMBL/GenBank/DDBJ databases">
        <title>Complete genome sequence of the cellulolytic actinobacterium, Cellulosimicrobium ES-005.</title>
        <authorList>
            <person name="Matthews C.T."/>
            <person name="Underwood K.D."/>
            <person name="Ghanchi K.M."/>
            <person name="Fields S.D."/>
            <person name="Gardner S.G."/>
        </authorList>
    </citation>
    <scope>NUCLEOTIDE SEQUENCE</scope>
    <source>
        <strain evidence="1">ES-005</strain>
    </source>
</reference>
<name>A0AAU8FXJ8_9MICO</name>
<gene>
    <name evidence="1" type="ORF">ABRQ22_17465</name>
</gene>
<dbReference type="AlphaFoldDB" id="A0AAU8FXJ8"/>
<proteinExistence type="predicted"/>
<evidence type="ECO:0000313" key="1">
    <source>
        <dbReference type="EMBL" id="XCH29352.1"/>
    </source>
</evidence>